<organism evidence="2 3">
    <name type="scientific">Pseudomonas phage PaBG</name>
    <dbReference type="NCBI Taxonomy" id="1335230"/>
    <lineage>
        <taxon>Viruses</taxon>
        <taxon>Duplodnaviria</taxon>
        <taxon>Heunggongvirae</taxon>
        <taxon>Uroviricota</taxon>
        <taxon>Caudoviricetes</taxon>
        <taxon>Baikalvirus</taxon>
        <taxon>Baikalvirus PaBG</taxon>
    </lineage>
</organism>
<feature type="compositionally biased region" description="Basic and acidic residues" evidence="1">
    <location>
        <begin position="46"/>
        <end position="84"/>
    </location>
</feature>
<evidence type="ECO:0000313" key="3">
    <source>
        <dbReference type="Proteomes" id="UP000015545"/>
    </source>
</evidence>
<protein>
    <submittedName>
        <fullName evidence="2">Uncharacterized protein</fullName>
    </submittedName>
</protein>
<dbReference type="KEGG" id="vg:16574948"/>
<keyword evidence="3" id="KW-1185">Reference proteome</keyword>
<sequence>MGVREVLKKLGQILLGAIPLLLGVAAAVVLRRTPDDPAKQPAPKAPDMDKADENVEKLEEAQKELDQQHQKIEDVLTPKPEPKPSKSLQDAVDKWNNG</sequence>
<name>S5WKP1_9CAUD</name>
<reference evidence="2 3" key="1">
    <citation type="journal article" date="2014" name="Genome Announc.">
        <title>Complete Genome Sequence of the Novel Giant Pseudomonas Phage PaBG.</title>
        <authorList>
            <person name="Sykilinda N.N."/>
            <person name="Bondar A.A."/>
            <person name="Gorshkova A.S."/>
            <person name="Kurochkina L.P."/>
            <person name="Kulikov E.E."/>
            <person name="Shneider M.M."/>
            <person name="Kadykov V.A."/>
            <person name="Solovjeva N.V."/>
            <person name="Kabilov M.R."/>
            <person name="Mesyanzhinov V.V."/>
            <person name="Vlassov V.V."/>
            <person name="Drukker V.V."/>
            <person name="Miroshnikov K.A."/>
        </authorList>
    </citation>
    <scope>NUCLEOTIDE SEQUENCE [LARGE SCALE GENOMIC DNA]</scope>
</reference>
<dbReference type="RefSeq" id="YP_008433593.1">
    <property type="nucleotide sequence ID" value="NC_022096.1"/>
</dbReference>
<dbReference type="EMBL" id="KF147891">
    <property type="protein sequence ID" value="AGS82146.1"/>
    <property type="molecule type" value="Genomic_DNA"/>
</dbReference>
<proteinExistence type="predicted"/>
<feature type="region of interest" description="Disordered" evidence="1">
    <location>
        <begin position="34"/>
        <end position="98"/>
    </location>
</feature>
<gene>
    <name evidence="2" type="ORF">PaBG_00263</name>
</gene>
<evidence type="ECO:0000313" key="2">
    <source>
        <dbReference type="EMBL" id="AGS82146.1"/>
    </source>
</evidence>
<accession>S5WKP1</accession>
<dbReference type="Proteomes" id="UP000015545">
    <property type="component" value="Segment"/>
</dbReference>
<evidence type="ECO:0000256" key="1">
    <source>
        <dbReference type="SAM" id="MobiDB-lite"/>
    </source>
</evidence>